<dbReference type="PANTHER" id="PTHR12918">
    <property type="entry name" value="CYSTEINE DIOXYGENASE"/>
    <property type="match status" value="1"/>
</dbReference>
<dbReference type="CDD" id="cd10548">
    <property type="entry name" value="cupin_CDO"/>
    <property type="match status" value="1"/>
</dbReference>
<evidence type="ECO:0000256" key="8">
    <source>
        <dbReference type="PIRSR" id="PIRSR610300-51"/>
    </source>
</evidence>
<dbReference type="EC" id="1.13.11.20" evidence="2 9"/>
<dbReference type="GO" id="GO:0005506">
    <property type="term" value="F:iron ion binding"/>
    <property type="evidence" value="ECO:0007669"/>
    <property type="project" value="UniProtKB-UniRule"/>
</dbReference>
<evidence type="ECO:0000256" key="2">
    <source>
        <dbReference type="ARBA" id="ARBA00013133"/>
    </source>
</evidence>
<evidence type="ECO:0000256" key="1">
    <source>
        <dbReference type="ARBA" id="ARBA00006622"/>
    </source>
</evidence>
<evidence type="ECO:0000256" key="3">
    <source>
        <dbReference type="ARBA" id="ARBA00022723"/>
    </source>
</evidence>
<feature type="binding site" evidence="8">
    <location>
        <position position="127"/>
    </location>
    <ligand>
        <name>Fe cation</name>
        <dbReference type="ChEBI" id="CHEBI:24875"/>
        <note>catalytic</note>
    </ligand>
</feature>
<protein>
    <recommendedName>
        <fullName evidence="2 9">Cysteine dioxygenase</fullName>
        <ecNumber evidence="2 9">1.13.11.20</ecNumber>
    </recommendedName>
</protein>
<comment type="caution">
    <text evidence="10">The sequence shown here is derived from an EMBL/GenBank/DDBJ whole genome shotgun (WGS) entry which is preliminary data.</text>
</comment>
<dbReference type="Pfam" id="PF05995">
    <property type="entry name" value="CDO_I"/>
    <property type="match status" value="2"/>
</dbReference>
<dbReference type="InterPro" id="IPR011051">
    <property type="entry name" value="RmlC_Cupin_sf"/>
</dbReference>
<evidence type="ECO:0000256" key="5">
    <source>
        <dbReference type="ARBA" id="ARBA00023002"/>
    </source>
</evidence>
<comment type="cofactor">
    <cofactor evidence="9">
        <name>Fe cation</name>
        <dbReference type="ChEBI" id="CHEBI:24875"/>
    </cofactor>
    <text evidence="9">Binds 1 Fe cation per subunit.</text>
</comment>
<dbReference type="GO" id="GO:0017172">
    <property type="term" value="F:cysteine dioxygenase activity"/>
    <property type="evidence" value="ECO:0007669"/>
    <property type="project" value="UniProtKB-UniRule"/>
</dbReference>
<accession>A0ABD3QLT2</accession>
<keyword evidence="5 9" id="KW-0560">Oxidoreductase</keyword>
<dbReference type="EMBL" id="JALLAZ020000203">
    <property type="protein sequence ID" value="KAL3800969.1"/>
    <property type="molecule type" value="Genomic_DNA"/>
</dbReference>
<gene>
    <name evidence="10" type="ORF">ACHAW5_009848</name>
</gene>
<evidence type="ECO:0000256" key="7">
    <source>
        <dbReference type="PIRSR" id="PIRSR610300-50"/>
    </source>
</evidence>
<dbReference type="Gene3D" id="2.60.120.10">
    <property type="entry name" value="Jelly Rolls"/>
    <property type="match status" value="1"/>
</dbReference>
<keyword evidence="7" id="KW-0883">Thioether bond</keyword>
<keyword evidence="6 8" id="KW-0408">Iron</keyword>
<feature type="cross-link" description="3'-(S-cysteinyl)-tyrosine (Cys-Tyr)" evidence="7">
    <location>
        <begin position="132"/>
        <end position="236"/>
    </location>
</feature>
<dbReference type="InterPro" id="IPR010300">
    <property type="entry name" value="CDO_1"/>
</dbReference>
<feature type="binding site" evidence="8">
    <location>
        <position position="219"/>
    </location>
    <ligand>
        <name>Fe cation</name>
        <dbReference type="ChEBI" id="CHEBI:24875"/>
        <note>catalytic</note>
    </ligand>
</feature>
<reference evidence="10 11" key="1">
    <citation type="submission" date="2024-10" db="EMBL/GenBank/DDBJ databases">
        <title>Updated reference genomes for cyclostephanoid diatoms.</title>
        <authorList>
            <person name="Roberts W.R."/>
            <person name="Alverson A.J."/>
        </authorList>
    </citation>
    <scope>NUCLEOTIDE SEQUENCE [LARGE SCALE GENOMIC DNA]</scope>
    <source>
        <strain evidence="10 11">AJA276-08</strain>
    </source>
</reference>
<evidence type="ECO:0000256" key="4">
    <source>
        <dbReference type="ARBA" id="ARBA00022964"/>
    </source>
</evidence>
<comment type="catalytic activity">
    <reaction evidence="9">
        <text>L-cysteine + O2 = 3-sulfino-L-alanine + H(+)</text>
        <dbReference type="Rhea" id="RHEA:20441"/>
        <dbReference type="ChEBI" id="CHEBI:15378"/>
        <dbReference type="ChEBI" id="CHEBI:15379"/>
        <dbReference type="ChEBI" id="CHEBI:35235"/>
        <dbReference type="ChEBI" id="CHEBI:61085"/>
        <dbReference type="EC" id="1.13.11.20"/>
    </reaction>
</comment>
<dbReference type="AlphaFoldDB" id="A0ABD3QLT2"/>
<keyword evidence="11" id="KW-1185">Reference proteome</keyword>
<evidence type="ECO:0000256" key="6">
    <source>
        <dbReference type="ARBA" id="ARBA00023004"/>
    </source>
</evidence>
<evidence type="ECO:0000256" key="9">
    <source>
        <dbReference type="RuleBase" id="RU366010"/>
    </source>
</evidence>
<dbReference type="PANTHER" id="PTHR12918:SF1">
    <property type="entry name" value="CYSTEINE DIOXYGENASE TYPE 1"/>
    <property type="match status" value="1"/>
</dbReference>
<organism evidence="10 11">
    <name type="scientific">Stephanodiscus triporus</name>
    <dbReference type="NCBI Taxonomy" id="2934178"/>
    <lineage>
        <taxon>Eukaryota</taxon>
        <taxon>Sar</taxon>
        <taxon>Stramenopiles</taxon>
        <taxon>Ochrophyta</taxon>
        <taxon>Bacillariophyta</taxon>
        <taxon>Coscinodiscophyceae</taxon>
        <taxon>Thalassiosirophycidae</taxon>
        <taxon>Stephanodiscales</taxon>
        <taxon>Stephanodiscaceae</taxon>
        <taxon>Stephanodiscus</taxon>
    </lineage>
</organism>
<keyword evidence="4 9" id="KW-0223">Dioxygenase</keyword>
<keyword evidence="3 8" id="KW-0479">Metal-binding</keyword>
<evidence type="ECO:0000313" key="11">
    <source>
        <dbReference type="Proteomes" id="UP001530315"/>
    </source>
</evidence>
<dbReference type="SUPFAM" id="SSF51182">
    <property type="entry name" value="RmlC-like cupins"/>
    <property type="match status" value="1"/>
</dbReference>
<name>A0ABD3QLT2_9STRA</name>
<feature type="binding site" evidence="8">
    <location>
        <position position="125"/>
    </location>
    <ligand>
        <name>Fe cation</name>
        <dbReference type="ChEBI" id="CHEBI:24875"/>
        <note>catalytic</note>
    </ligand>
</feature>
<dbReference type="InterPro" id="IPR014710">
    <property type="entry name" value="RmlC-like_jellyroll"/>
</dbReference>
<comment type="similarity">
    <text evidence="1 9">Belongs to the cysteine dioxygenase family.</text>
</comment>
<evidence type="ECO:0000313" key="10">
    <source>
        <dbReference type="EMBL" id="KAL3800969.1"/>
    </source>
</evidence>
<dbReference type="Proteomes" id="UP001530315">
    <property type="component" value="Unassembled WGS sequence"/>
</dbReference>
<proteinExistence type="inferred from homology"/>
<sequence length="280" mass="31452">MALSSSPTSVDEEIRHVGATAESRDGSGPIDMADFVNALPPILRRQKEFAKTSLKARSMQCELRGTADDPVSEMFGRIDLGLGEWEKYALFDSSKNYTRNLIATDDETFTLLLLCWNPGKGSPIHDHPGDGCWVRVCQGKIQETRYVINDETDRLDVTSDKVFEGERVCGDVLSDLVEENIEYLIKVYHVCANTTWPYHTIVRSQDDAPTFINNSMGYHKVGNPSDSRPAVTLHLYCPPIRKCKIWLDPGRASCPSNAYMCNYSEHGVKNTRAMFEVHVI</sequence>